<keyword evidence="2" id="KW-1185">Reference proteome</keyword>
<sequence length="36" mass="3764">SSSSDASGVGCAADAVQTVPQRCGIRKIRSENNVWN</sequence>
<reference evidence="1" key="1">
    <citation type="submission" date="2020-08" db="EMBL/GenBank/DDBJ databases">
        <title>Genome sequencing and assembly of the red palm weevil Rhynchophorus ferrugineus.</title>
        <authorList>
            <person name="Dias G.B."/>
            <person name="Bergman C.M."/>
            <person name="Manee M."/>
        </authorList>
    </citation>
    <scope>NUCLEOTIDE SEQUENCE</scope>
    <source>
        <strain evidence="1">AA-2017</strain>
        <tissue evidence="1">Whole larva</tissue>
    </source>
</reference>
<organism evidence="1 2">
    <name type="scientific">Rhynchophorus ferrugineus</name>
    <name type="common">Red palm weevil</name>
    <name type="synonym">Curculio ferrugineus</name>
    <dbReference type="NCBI Taxonomy" id="354439"/>
    <lineage>
        <taxon>Eukaryota</taxon>
        <taxon>Metazoa</taxon>
        <taxon>Ecdysozoa</taxon>
        <taxon>Arthropoda</taxon>
        <taxon>Hexapoda</taxon>
        <taxon>Insecta</taxon>
        <taxon>Pterygota</taxon>
        <taxon>Neoptera</taxon>
        <taxon>Endopterygota</taxon>
        <taxon>Coleoptera</taxon>
        <taxon>Polyphaga</taxon>
        <taxon>Cucujiformia</taxon>
        <taxon>Curculionidae</taxon>
        <taxon>Dryophthorinae</taxon>
        <taxon>Rhynchophorus</taxon>
    </lineage>
</organism>
<name>A0A834IBS6_RHYFE</name>
<proteinExistence type="predicted"/>
<comment type="caution">
    <text evidence="1">The sequence shown here is derived from an EMBL/GenBank/DDBJ whole genome shotgun (WGS) entry which is preliminary data.</text>
</comment>
<dbReference type="EMBL" id="JAACXV010011592">
    <property type="protein sequence ID" value="KAF7275020.1"/>
    <property type="molecule type" value="Genomic_DNA"/>
</dbReference>
<gene>
    <name evidence="1" type="ORF">GWI33_012264</name>
</gene>
<dbReference type="Proteomes" id="UP000625711">
    <property type="component" value="Unassembled WGS sequence"/>
</dbReference>
<dbReference type="AlphaFoldDB" id="A0A834IBS6"/>
<evidence type="ECO:0000313" key="2">
    <source>
        <dbReference type="Proteomes" id="UP000625711"/>
    </source>
</evidence>
<feature type="non-terminal residue" evidence="1">
    <location>
        <position position="1"/>
    </location>
</feature>
<accession>A0A834IBS6</accession>
<protein>
    <submittedName>
        <fullName evidence="1">Uncharacterized protein</fullName>
    </submittedName>
</protein>
<evidence type="ECO:0000313" key="1">
    <source>
        <dbReference type="EMBL" id="KAF7275020.1"/>
    </source>
</evidence>